<dbReference type="EMBL" id="JAEDAM010000060">
    <property type="protein sequence ID" value="MBS8122249.1"/>
    <property type="molecule type" value="Genomic_DNA"/>
</dbReference>
<sequence>MNNIELSDRIYENDGNIELNNELGFDFNKARVQVIELNNAIDYYNLESLDNNSFILIDTKIKNILNIIPSNKRHTFFKYFYEKEGFTDNETFFSYMKNIFDNIEQVYNIQIDKYNSYLNSVKDNAFLGNEICKFKGPILTNSLSSIENNLKDAKSTLSELLDYDTNLYLHYFLSASELDIFRRFSKILSKTDTNFSRGFNFTMSLFEKYRNKILSGIKMIKSSDGNLDENIDFNLIKNKDKLNSSEFFIQIFRLLLIFKLGSSNHINKYNKKVLDKYFDMYISGNICCDENTDLLVYNFFWNIILSYMRKGFLKGNI</sequence>
<dbReference type="Proteomes" id="UP000680365">
    <property type="component" value="Unassembled WGS sequence"/>
</dbReference>
<organism evidence="1 2">
    <name type="scientific">Candidatus Vampirococcus lugosii</name>
    <dbReference type="NCBI Taxonomy" id="2789015"/>
    <lineage>
        <taxon>Bacteria</taxon>
        <taxon>Candidatus Absconditibacteriota</taxon>
        <taxon>Vampirococcus</taxon>
    </lineage>
</organism>
<protein>
    <submittedName>
        <fullName evidence="1">Uncharacterized protein</fullName>
    </submittedName>
</protein>
<comment type="caution">
    <text evidence="1">The sequence shown here is derived from an EMBL/GenBank/DDBJ whole genome shotgun (WGS) entry which is preliminary data.</text>
</comment>
<proteinExistence type="predicted"/>
<name>A0ABS5QME4_9BACT</name>
<dbReference type="RefSeq" id="WP_213349648.1">
    <property type="nucleotide sequence ID" value="NZ_JAEDAM010000060.1"/>
</dbReference>
<accession>A0ABS5QME4</accession>
<keyword evidence="2" id="KW-1185">Reference proteome</keyword>
<evidence type="ECO:0000313" key="1">
    <source>
        <dbReference type="EMBL" id="MBS8122249.1"/>
    </source>
</evidence>
<evidence type="ECO:0000313" key="2">
    <source>
        <dbReference type="Proteomes" id="UP000680365"/>
    </source>
</evidence>
<reference evidence="1 2" key="1">
    <citation type="journal article" date="2021" name="Nat. Commun.">
        <title>Reductive evolution and unique predatory mode in the CPR bacterium Vampirococcus lugosii.</title>
        <authorList>
            <person name="Moreira D."/>
            <person name="Zivanovic Y."/>
            <person name="Lopez-Archilla A.I."/>
            <person name="Iniesto M."/>
            <person name="Lopez-Garcia P."/>
        </authorList>
    </citation>
    <scope>NUCLEOTIDE SEQUENCE [LARGE SCALE GENOMIC DNA]</scope>
    <source>
        <strain evidence="1">Chiprana</strain>
    </source>
</reference>
<gene>
    <name evidence="1" type="ORF">VAMP_222n46</name>
</gene>